<accession>A0A836CE93</accession>
<name>A0A836CE93_9STRA</name>
<protein>
    <recommendedName>
        <fullName evidence="3">Plastid lipid-associated protein/fibrillin conserved domain-containing protein</fullName>
    </recommendedName>
</protein>
<dbReference type="Proteomes" id="UP000664859">
    <property type="component" value="Unassembled WGS sequence"/>
</dbReference>
<keyword evidence="2" id="KW-1185">Reference proteome</keyword>
<dbReference type="OrthoDB" id="194832at2759"/>
<comment type="caution">
    <text evidence="1">The sequence shown here is derived from an EMBL/GenBank/DDBJ whole genome shotgun (WGS) entry which is preliminary data.</text>
</comment>
<evidence type="ECO:0008006" key="3">
    <source>
        <dbReference type="Google" id="ProtNLM"/>
    </source>
</evidence>
<reference evidence="1" key="1">
    <citation type="submission" date="2021-02" db="EMBL/GenBank/DDBJ databases">
        <title>First Annotated Genome of the Yellow-green Alga Tribonema minus.</title>
        <authorList>
            <person name="Mahan K.M."/>
        </authorList>
    </citation>
    <scope>NUCLEOTIDE SEQUENCE</scope>
    <source>
        <strain evidence="1">UTEX B ZZ1240</strain>
    </source>
</reference>
<evidence type="ECO:0000313" key="2">
    <source>
        <dbReference type="Proteomes" id="UP000664859"/>
    </source>
</evidence>
<evidence type="ECO:0000313" key="1">
    <source>
        <dbReference type="EMBL" id="KAG5182469.1"/>
    </source>
</evidence>
<organism evidence="1 2">
    <name type="scientific">Tribonema minus</name>
    <dbReference type="NCBI Taxonomy" id="303371"/>
    <lineage>
        <taxon>Eukaryota</taxon>
        <taxon>Sar</taxon>
        <taxon>Stramenopiles</taxon>
        <taxon>Ochrophyta</taxon>
        <taxon>PX clade</taxon>
        <taxon>Xanthophyceae</taxon>
        <taxon>Tribonematales</taxon>
        <taxon>Tribonemataceae</taxon>
        <taxon>Tribonema</taxon>
    </lineage>
</organism>
<dbReference type="AlphaFoldDB" id="A0A836CE93"/>
<sequence>MGSSSKEKKSNGGGALDGAEFERQELKVIFRTMEENDIHFQQLGPEQTDTIQAYVDKILAAGSPMTPKAVVAGDGLVGKWRLEYSTEQKYKILPPGSDVYTYVYDPKGGRLDTILMFPRSPIVKSIQVICDYTISTNGVLDFVFKKTIVDIFGFSLPVPTFGTPNAFLEMQYFDGDLWMEQFDEPAPNGEGVKKSVNVYRKIGSLTEADKAATIKAYSKNTLPTLRR</sequence>
<gene>
    <name evidence="1" type="ORF">JKP88DRAFT_278129</name>
</gene>
<dbReference type="EMBL" id="JAFCMP010000246">
    <property type="protein sequence ID" value="KAG5182469.1"/>
    <property type="molecule type" value="Genomic_DNA"/>
</dbReference>
<proteinExistence type="predicted"/>